<reference evidence="3 4" key="1">
    <citation type="journal article" date="2013" name="Genome Announc.">
        <title>Complete genome sequence of Simiduia agarivorans SA1(T), a marine bacterium able to degrade a variety of polysaccharides.</title>
        <authorList>
            <person name="Lin S.Y."/>
            <person name="Shieh W.Y."/>
            <person name="Chen J.S."/>
            <person name="Tang S.L."/>
        </authorList>
    </citation>
    <scope>NUCLEOTIDE SEQUENCE [LARGE SCALE GENOMIC DNA]</scope>
    <source>
        <strain evidence="4">DSM 21679 / JCM 13881 / BCRC 17597 / SA1</strain>
    </source>
</reference>
<dbReference type="Pfam" id="PF05233">
    <property type="entry name" value="PHB_acc"/>
    <property type="match status" value="1"/>
</dbReference>
<evidence type="ECO:0000313" key="3">
    <source>
        <dbReference type="EMBL" id="AFV00164.1"/>
    </source>
</evidence>
<dbReference type="EMBL" id="CP003746">
    <property type="protein sequence ID" value="AFV00164.1"/>
    <property type="molecule type" value="Genomic_DNA"/>
</dbReference>
<dbReference type="RefSeq" id="WP_015048316.1">
    <property type="nucleotide sequence ID" value="NC_018868.3"/>
</dbReference>
<feature type="domain" description="PHA accumulation regulator DNA-binding N-terminal" evidence="2">
    <location>
        <begin position="7"/>
        <end position="66"/>
    </location>
</feature>
<dbReference type="AlphaFoldDB" id="K4KPY8"/>
<keyword evidence="4" id="KW-1185">Reference proteome</keyword>
<dbReference type="STRING" id="1117647.M5M_15145"/>
<dbReference type="Proteomes" id="UP000000466">
    <property type="component" value="Chromosome"/>
</dbReference>
<dbReference type="InterPro" id="IPR007897">
    <property type="entry name" value="PHB_accumulat"/>
</dbReference>
<dbReference type="InterPro" id="IPR018247">
    <property type="entry name" value="EF_Hand_1_Ca_BS"/>
</dbReference>
<proteinExistence type="predicted"/>
<dbReference type="PROSITE" id="PS00018">
    <property type="entry name" value="EF_HAND_1"/>
    <property type="match status" value="1"/>
</dbReference>
<evidence type="ECO:0000259" key="1">
    <source>
        <dbReference type="Pfam" id="PF05233"/>
    </source>
</evidence>
<dbReference type="HOGENOM" id="CLU_089210_3_0_6"/>
<name>K4KPY8_SIMAS</name>
<dbReference type="Pfam" id="PF07879">
    <property type="entry name" value="PHB_acc_N"/>
    <property type="match status" value="1"/>
</dbReference>
<dbReference type="eggNOG" id="COG5394">
    <property type="taxonomic scope" value="Bacteria"/>
</dbReference>
<gene>
    <name evidence="3" type="ordered locus">M5M_15145</name>
</gene>
<dbReference type="InterPro" id="IPR012909">
    <property type="entry name" value="PHA_DNA-bd_N"/>
</dbReference>
<accession>K4KPY8</accession>
<organism evidence="3 4">
    <name type="scientific">Simiduia agarivorans (strain DSM 21679 / JCM 13881 / BCRC 17597 / SA1)</name>
    <dbReference type="NCBI Taxonomy" id="1117647"/>
    <lineage>
        <taxon>Bacteria</taxon>
        <taxon>Pseudomonadati</taxon>
        <taxon>Pseudomonadota</taxon>
        <taxon>Gammaproteobacteria</taxon>
        <taxon>Cellvibrionales</taxon>
        <taxon>Cellvibrionaceae</taxon>
        <taxon>Simiduia</taxon>
    </lineage>
</organism>
<protein>
    <submittedName>
        <fullName evidence="3">Polyhydroxyalkanoate synthesis repressor PhaR</fullName>
    </submittedName>
</protein>
<sequence>MSANVIIIKKYPNRRLYDTSQSQYVNLNDIKALINSHKAFQVVDSKTGEDVTKSLLLQIIAEQESTDQQSLLTNTLLMQLIRFYDSDMQAFVRQYLEMSLAHFLDQQDAIDGFMKQMVNNSPMGLFNQFMQQANPLWPGQQPPKKD</sequence>
<dbReference type="GO" id="GO:0006355">
    <property type="term" value="P:regulation of DNA-templated transcription"/>
    <property type="evidence" value="ECO:0007669"/>
    <property type="project" value="InterPro"/>
</dbReference>
<feature type="domain" description="PHB accumulation regulatory" evidence="1">
    <location>
        <begin position="72"/>
        <end position="109"/>
    </location>
</feature>
<evidence type="ECO:0000313" key="4">
    <source>
        <dbReference type="Proteomes" id="UP000000466"/>
    </source>
</evidence>
<dbReference type="NCBIfam" id="TIGR01848">
    <property type="entry name" value="PHA_reg_PhaR"/>
    <property type="match status" value="1"/>
</dbReference>
<dbReference type="InterPro" id="IPR010134">
    <property type="entry name" value="PHA_reg_PhaR"/>
</dbReference>
<dbReference type="KEGG" id="saga:M5M_15145"/>
<evidence type="ECO:0000259" key="2">
    <source>
        <dbReference type="Pfam" id="PF07879"/>
    </source>
</evidence>